<accession>A0A5J6MF45</accession>
<sequence length="155" mass="16486">MTGRIDKILADKKIELPKAAAPVANYVPVVIANGFAYLAGQVTVWNGDFKFIGKLGKDFAVEQGQQAARICGLNVIAQLKAALGGDLDRVKRVVRLGVFVNSTDDFYDQPKVANGVSDLMVEVFGDAGKHARSAVGVNTLPLNVAVEVDAIFEIA</sequence>
<evidence type="ECO:0000313" key="2">
    <source>
        <dbReference type="EMBL" id="QEX16118.1"/>
    </source>
</evidence>
<proteinExistence type="predicted"/>
<gene>
    <name evidence="2" type="ORF">FRZ44_14100</name>
</gene>
<protein>
    <recommendedName>
        <fullName evidence="1">Endoribonuclease L-PSP/chorismate mutase-like domain-containing protein</fullName>
    </recommendedName>
</protein>
<dbReference type="OrthoDB" id="9806350at2"/>
<dbReference type="PANTHER" id="PTHR43760:SF1">
    <property type="entry name" value="ENDORIBONUCLEASE L-PSP_CHORISMATE MUTASE-LIKE DOMAIN-CONTAINING PROTEIN"/>
    <property type="match status" value="1"/>
</dbReference>
<dbReference type="Pfam" id="PF14588">
    <property type="entry name" value="YjgF_endoribonc"/>
    <property type="match status" value="1"/>
</dbReference>
<dbReference type="CDD" id="cd02199">
    <property type="entry name" value="YjgF_YER057c_UK114_like_1"/>
    <property type="match status" value="1"/>
</dbReference>
<keyword evidence="3" id="KW-1185">Reference proteome</keyword>
<evidence type="ECO:0000313" key="3">
    <source>
        <dbReference type="Proteomes" id="UP000326202"/>
    </source>
</evidence>
<dbReference type="PANTHER" id="PTHR43760">
    <property type="entry name" value="ENDORIBONUCLEASE-RELATED"/>
    <property type="match status" value="1"/>
</dbReference>
<dbReference type="SUPFAM" id="SSF55298">
    <property type="entry name" value="YjgF-like"/>
    <property type="match status" value="1"/>
</dbReference>
<dbReference type="AlphaFoldDB" id="A0A5J6MF45"/>
<dbReference type="RefSeq" id="WP_151176517.1">
    <property type="nucleotide sequence ID" value="NZ_CP042906.1"/>
</dbReference>
<organism evidence="2 3">
    <name type="scientific">Hypericibacter terrae</name>
    <dbReference type="NCBI Taxonomy" id="2602015"/>
    <lineage>
        <taxon>Bacteria</taxon>
        <taxon>Pseudomonadati</taxon>
        <taxon>Pseudomonadota</taxon>
        <taxon>Alphaproteobacteria</taxon>
        <taxon>Rhodospirillales</taxon>
        <taxon>Dongiaceae</taxon>
        <taxon>Hypericibacter</taxon>
    </lineage>
</organism>
<evidence type="ECO:0000259" key="1">
    <source>
        <dbReference type="Pfam" id="PF14588"/>
    </source>
</evidence>
<feature type="domain" description="Endoribonuclease L-PSP/chorismate mutase-like" evidence="1">
    <location>
        <begin position="12"/>
        <end position="147"/>
    </location>
</feature>
<reference evidence="2 3" key="1">
    <citation type="submission" date="2019-08" db="EMBL/GenBank/DDBJ databases">
        <title>Hyperibacter terrae gen. nov., sp. nov. and Hyperibacter viscosus sp. nov., two new members in the family Rhodospirillaceae isolated from the rhizosphere of Hypericum perforatum.</title>
        <authorList>
            <person name="Noviana Z."/>
        </authorList>
    </citation>
    <scope>NUCLEOTIDE SEQUENCE [LARGE SCALE GENOMIC DNA]</scope>
    <source>
        <strain evidence="2 3">R5913</strain>
    </source>
</reference>
<name>A0A5J6MF45_9PROT</name>
<dbReference type="Proteomes" id="UP000326202">
    <property type="component" value="Chromosome"/>
</dbReference>
<dbReference type="Gene3D" id="3.30.1330.40">
    <property type="entry name" value="RutC-like"/>
    <property type="match status" value="1"/>
</dbReference>
<dbReference type="EMBL" id="CP042906">
    <property type="protein sequence ID" value="QEX16118.1"/>
    <property type="molecule type" value="Genomic_DNA"/>
</dbReference>
<dbReference type="InterPro" id="IPR013813">
    <property type="entry name" value="Endoribo_LPSP/chorism_mut-like"/>
</dbReference>
<dbReference type="KEGG" id="htq:FRZ44_14100"/>
<dbReference type="InterPro" id="IPR035959">
    <property type="entry name" value="RutC-like_sf"/>
</dbReference>